<dbReference type="KEGG" id="bmeg:BG04_2866"/>
<dbReference type="SMART" id="SM00382">
    <property type="entry name" value="AAA"/>
    <property type="match status" value="1"/>
</dbReference>
<evidence type="ECO:0000313" key="6">
    <source>
        <dbReference type="Proteomes" id="UP000031829"/>
    </source>
</evidence>
<accession>A0A0B6AW70</accession>
<dbReference type="GO" id="GO:0005524">
    <property type="term" value="F:ATP binding"/>
    <property type="evidence" value="ECO:0007669"/>
    <property type="project" value="UniProtKB-KW"/>
</dbReference>
<dbReference type="PANTHER" id="PTHR42711">
    <property type="entry name" value="ABC TRANSPORTER ATP-BINDING PROTEIN"/>
    <property type="match status" value="1"/>
</dbReference>
<proteinExistence type="inferred from homology"/>
<dbReference type="GeneID" id="93640931"/>
<dbReference type="SUPFAM" id="SSF52540">
    <property type="entry name" value="P-loop containing nucleoside triphosphate hydrolases"/>
    <property type="match status" value="1"/>
</dbReference>
<organism evidence="5 6">
    <name type="scientific">Priestia megaterium (strain ATCC 14581 / DSM 32 / CCUG 1817 / JCM 2506 / NBRC 15308 / NCIMB 9376 / NCTC 10342 / NRRL B-14308 / VKM B-512 / Ford 19)</name>
    <name type="common">Bacillus megaterium</name>
    <dbReference type="NCBI Taxonomy" id="1348623"/>
    <lineage>
        <taxon>Bacteria</taxon>
        <taxon>Bacillati</taxon>
        <taxon>Bacillota</taxon>
        <taxon>Bacilli</taxon>
        <taxon>Bacillales</taxon>
        <taxon>Bacillaceae</taxon>
        <taxon>Priestia</taxon>
    </lineage>
</organism>
<dbReference type="PANTHER" id="PTHR42711:SF5">
    <property type="entry name" value="ABC TRANSPORTER ATP-BINDING PROTEIN NATA"/>
    <property type="match status" value="1"/>
</dbReference>
<evidence type="ECO:0000256" key="1">
    <source>
        <dbReference type="ARBA" id="ARBA00005417"/>
    </source>
</evidence>
<dbReference type="Pfam" id="PF13732">
    <property type="entry name" value="DrrA1-3_C"/>
    <property type="match status" value="1"/>
</dbReference>
<evidence type="ECO:0000313" key="5">
    <source>
        <dbReference type="EMBL" id="AJI24129.1"/>
    </source>
</evidence>
<dbReference type="InterPro" id="IPR003439">
    <property type="entry name" value="ABC_transporter-like_ATP-bd"/>
</dbReference>
<reference evidence="5 6" key="1">
    <citation type="journal article" date="2015" name="Genome Announc.">
        <title>Complete genome sequences for 35 biothreat assay-relevant bacillus species.</title>
        <authorList>
            <person name="Johnson S.L."/>
            <person name="Daligault H.E."/>
            <person name="Davenport K.W."/>
            <person name="Jaissle J."/>
            <person name="Frey K.G."/>
            <person name="Ladner J.T."/>
            <person name="Broomall S.M."/>
            <person name="Bishop-Lilly K.A."/>
            <person name="Bruce D.C."/>
            <person name="Gibbons H.S."/>
            <person name="Coyne S.R."/>
            <person name="Lo C.C."/>
            <person name="Meincke L."/>
            <person name="Munk A.C."/>
            <person name="Koroleva G.I."/>
            <person name="Rosenzweig C.N."/>
            <person name="Palacios G.F."/>
            <person name="Redden C.L."/>
            <person name="Minogue T.D."/>
            <person name="Chain P.S."/>
        </authorList>
    </citation>
    <scope>NUCLEOTIDE SEQUENCE [LARGE SCALE GENOMIC DNA]</scope>
    <source>
        <strain evidence="6">ATCC 14581 / DSM 32 / JCM 2506 / NBRC 15308 / NCIMB 9376 / NCTC 10342 / NRRL B-14308 / VKM B-512</strain>
    </source>
</reference>
<dbReference type="EMBL" id="CP009920">
    <property type="protein sequence ID" value="AJI24129.1"/>
    <property type="molecule type" value="Genomic_DNA"/>
</dbReference>
<keyword evidence="3" id="KW-0547">Nucleotide-binding</keyword>
<dbReference type="InterPro" id="IPR017871">
    <property type="entry name" value="ABC_transporter-like_CS"/>
</dbReference>
<evidence type="ECO:0000256" key="4">
    <source>
        <dbReference type="ARBA" id="ARBA00022840"/>
    </source>
</evidence>
<keyword evidence="2" id="KW-0813">Transport</keyword>
<dbReference type="Gene3D" id="3.40.50.300">
    <property type="entry name" value="P-loop containing nucleotide triphosphate hydrolases"/>
    <property type="match status" value="1"/>
</dbReference>
<dbReference type="RefSeq" id="WP_034654497.1">
    <property type="nucleotide sequence ID" value="NZ_BCVB01000014.1"/>
</dbReference>
<protein>
    <submittedName>
        <fullName evidence="5">ABC transporter family protein</fullName>
    </submittedName>
</protein>
<dbReference type="PROSITE" id="PS00211">
    <property type="entry name" value="ABC_TRANSPORTER_1"/>
    <property type="match status" value="1"/>
</dbReference>
<dbReference type="Pfam" id="PF00005">
    <property type="entry name" value="ABC_tran"/>
    <property type="match status" value="1"/>
</dbReference>
<comment type="similarity">
    <text evidence="1">Belongs to the ABC transporter superfamily.</text>
</comment>
<keyword evidence="4" id="KW-0067">ATP-binding</keyword>
<evidence type="ECO:0000256" key="3">
    <source>
        <dbReference type="ARBA" id="ARBA00022741"/>
    </source>
</evidence>
<dbReference type="HOGENOM" id="CLU_000604_1_2_9"/>
<dbReference type="GO" id="GO:0016887">
    <property type="term" value="F:ATP hydrolysis activity"/>
    <property type="evidence" value="ECO:0007669"/>
    <property type="project" value="InterPro"/>
</dbReference>
<dbReference type="InterPro" id="IPR025302">
    <property type="entry name" value="DrrA1/2-like_C"/>
</dbReference>
<sequence length="299" mass="34137">MSLSIREVSKRYGEFTAVNELSLQIPKGEVFGFLGANGAGKTTTFRMILGLIEPTSGHIQWNDKSLTYSRSHLVGYLPEERGLYPKLKVKDQLVYLRRLRGMKKANVLQEMEHWLSRFNIPQYASKKVEELSKGNQQKIQFIASVIHRPELLILDEPFSGLDPVNVEVLKEAVLDLKKRGTTIVFSSHRMEHVEELCEYLCIMHHGTPVVYGRLPEIKRSFGKKNVIVHGKGPFERITELEGVVKVKKTAEGMIVQIQHESVSQLIFQELKYFSFVSKFAVEEPSLNDIFIEKVGASYE</sequence>
<dbReference type="InterPro" id="IPR050763">
    <property type="entry name" value="ABC_transporter_ATP-binding"/>
</dbReference>
<gene>
    <name evidence="5" type="ORF">BG04_2866</name>
</gene>
<dbReference type="InterPro" id="IPR003593">
    <property type="entry name" value="AAA+_ATPase"/>
</dbReference>
<evidence type="ECO:0000256" key="2">
    <source>
        <dbReference type="ARBA" id="ARBA00022448"/>
    </source>
</evidence>
<name>A0A0B6AW70_PRIM2</name>
<dbReference type="InterPro" id="IPR027417">
    <property type="entry name" value="P-loop_NTPase"/>
</dbReference>
<dbReference type="PROSITE" id="PS50893">
    <property type="entry name" value="ABC_TRANSPORTER_2"/>
    <property type="match status" value="1"/>
</dbReference>
<dbReference type="Proteomes" id="UP000031829">
    <property type="component" value="Chromosome"/>
</dbReference>
<dbReference type="AlphaFoldDB" id="A0A0B6AW70"/>